<evidence type="ECO:0000256" key="6">
    <source>
        <dbReference type="ARBA" id="ARBA00022741"/>
    </source>
</evidence>
<dbReference type="PRINTS" id="PR00990">
    <property type="entry name" value="RIBOKINASE"/>
</dbReference>
<feature type="binding site" evidence="12">
    <location>
        <position position="282"/>
    </location>
    <ligand>
        <name>K(+)</name>
        <dbReference type="ChEBI" id="CHEBI:29103"/>
    </ligand>
</feature>
<evidence type="ECO:0000256" key="8">
    <source>
        <dbReference type="ARBA" id="ARBA00022840"/>
    </source>
</evidence>
<dbReference type="PROSITE" id="PS00584">
    <property type="entry name" value="PFKB_KINASES_2"/>
    <property type="match status" value="1"/>
</dbReference>
<feature type="domain" description="Carbohydrate kinase PfkB" evidence="13">
    <location>
        <begin position="3"/>
        <end position="294"/>
    </location>
</feature>
<organism evidence="14 15">
    <name type="scientific">Nostoc parmelioides FACHB-3921</name>
    <dbReference type="NCBI Taxonomy" id="2692909"/>
    <lineage>
        <taxon>Bacteria</taxon>
        <taxon>Bacillati</taxon>
        <taxon>Cyanobacteriota</taxon>
        <taxon>Cyanophyceae</taxon>
        <taxon>Nostocales</taxon>
        <taxon>Nostocaceae</taxon>
        <taxon>Nostoc</taxon>
    </lineage>
</organism>
<comment type="caution">
    <text evidence="14">The sequence shown here is derived from an EMBL/GenBank/DDBJ whole genome shotgun (WGS) entry which is preliminary data.</text>
</comment>
<evidence type="ECO:0000256" key="10">
    <source>
        <dbReference type="ARBA" id="ARBA00022958"/>
    </source>
</evidence>
<evidence type="ECO:0000256" key="3">
    <source>
        <dbReference type="ARBA" id="ARBA00016943"/>
    </source>
</evidence>
<dbReference type="CDD" id="cd01174">
    <property type="entry name" value="ribokinase"/>
    <property type="match status" value="1"/>
</dbReference>
<feature type="active site" description="Proton acceptor" evidence="12">
    <location>
        <position position="252"/>
    </location>
</feature>
<evidence type="ECO:0000256" key="12">
    <source>
        <dbReference type="HAMAP-Rule" id="MF_01987"/>
    </source>
</evidence>
<comment type="cofactor">
    <cofactor evidence="12">
        <name>Mg(2+)</name>
        <dbReference type="ChEBI" id="CHEBI:18420"/>
    </cofactor>
    <text evidence="12">Requires a divalent cation, most likely magnesium in vivo, as an electrophilic catalyst to aid phosphoryl group transfer. It is the chelate of the metal and the nucleotide that is the actual substrate.</text>
</comment>
<feature type="binding site" evidence="12">
    <location>
        <begin position="220"/>
        <end position="225"/>
    </location>
    <ligand>
        <name>ATP</name>
        <dbReference type="ChEBI" id="CHEBI:30616"/>
    </ligand>
</feature>
<keyword evidence="9 12" id="KW-0460">Magnesium</keyword>
<feature type="binding site" evidence="12">
    <location>
        <begin position="38"/>
        <end position="42"/>
    </location>
    <ligand>
        <name>substrate</name>
    </ligand>
</feature>
<gene>
    <name evidence="12 14" type="primary">rbsK</name>
    <name evidence="14" type="ORF">H6G14_00065</name>
</gene>
<dbReference type="InterPro" id="IPR011877">
    <property type="entry name" value="Ribokinase"/>
</dbReference>
<comment type="function">
    <text evidence="12">Catalyzes the phosphorylation of ribose at O-5 in a reaction requiring ATP and magnesium. The resulting D-ribose-5-phosphate can then be used either for sythesis of nucleotides, histidine, and tryptophan, or as a component of the pentose phosphate pathway.</text>
</comment>
<comment type="catalytic activity">
    <reaction evidence="12">
        <text>D-ribose + ATP = D-ribose 5-phosphate + ADP + H(+)</text>
        <dbReference type="Rhea" id="RHEA:13697"/>
        <dbReference type="ChEBI" id="CHEBI:15378"/>
        <dbReference type="ChEBI" id="CHEBI:30616"/>
        <dbReference type="ChEBI" id="CHEBI:47013"/>
        <dbReference type="ChEBI" id="CHEBI:78346"/>
        <dbReference type="ChEBI" id="CHEBI:456216"/>
        <dbReference type="EC" id="2.7.1.15"/>
    </reaction>
</comment>
<keyword evidence="5 12" id="KW-0479">Metal-binding</keyword>
<feature type="binding site" evidence="12">
    <location>
        <position position="246"/>
    </location>
    <ligand>
        <name>K(+)</name>
        <dbReference type="ChEBI" id="CHEBI:29103"/>
    </ligand>
</feature>
<dbReference type="GO" id="GO:0004747">
    <property type="term" value="F:ribokinase activity"/>
    <property type="evidence" value="ECO:0007669"/>
    <property type="project" value="UniProtKB-EC"/>
</dbReference>
<feature type="binding site" evidence="12">
    <location>
        <position position="184"/>
    </location>
    <ligand>
        <name>ATP</name>
        <dbReference type="ChEBI" id="CHEBI:30616"/>
    </ligand>
</feature>
<feature type="binding site" evidence="12">
    <location>
        <begin position="10"/>
        <end position="12"/>
    </location>
    <ligand>
        <name>substrate</name>
    </ligand>
</feature>
<dbReference type="HAMAP" id="MF_01987">
    <property type="entry name" value="Ribokinase"/>
    <property type="match status" value="1"/>
</dbReference>
<sequence length="307" mass="31535">MSIIVFGSINIDLVATAPKLPIAGETLLGEDFFKVPGGKGANQAVAVAKLGVPTQMVGRVGAHGFGTELMENLQNAGVRTDNIFVDETTSSGVAMITVAHDGENQIVVIPGANGRVNQSDVERLSHILPTATALLLQLEIPVPAVIAAAQAARSKNITVILDPAPALSDLPAELYPLVDIITPNEVEAGQLVGFPVDGEDTALKAARALLQKGVKSAIVKLGAKGVVCATDKDTFFVPAFFVDTVDTVAAGDAFNGGLATALYSGLSLHQAVVWGAAAGALAATKLGAQTSLPDKLTLEAFLKERGL</sequence>
<proteinExistence type="inferred from homology"/>
<feature type="binding site" evidence="12">
    <location>
        <position position="291"/>
    </location>
    <ligand>
        <name>K(+)</name>
        <dbReference type="ChEBI" id="CHEBI:29103"/>
    </ligand>
</feature>
<comment type="similarity">
    <text evidence="12">Belongs to the carbohydrate kinase PfkB family. Ribokinase subfamily.</text>
</comment>
<keyword evidence="11 12" id="KW-0119">Carbohydrate metabolism</keyword>
<feature type="binding site" evidence="12">
    <location>
        <position position="248"/>
    </location>
    <ligand>
        <name>K(+)</name>
        <dbReference type="ChEBI" id="CHEBI:29103"/>
    </ligand>
</feature>
<accession>A0ABR8B6D1</accession>
<keyword evidence="10 12" id="KW-0630">Potassium</keyword>
<keyword evidence="12" id="KW-0963">Cytoplasm</keyword>
<comment type="similarity">
    <text evidence="1">Belongs to the carbohydrate kinase pfkB family.</text>
</comment>
<evidence type="ECO:0000256" key="2">
    <source>
        <dbReference type="ARBA" id="ARBA00012035"/>
    </source>
</evidence>
<evidence type="ECO:0000256" key="5">
    <source>
        <dbReference type="ARBA" id="ARBA00022723"/>
    </source>
</evidence>
<keyword evidence="8 12" id="KW-0067">ATP-binding</keyword>
<dbReference type="NCBIfam" id="TIGR02152">
    <property type="entry name" value="D_ribokin_bact"/>
    <property type="match status" value="1"/>
</dbReference>
<reference evidence="14 15" key="1">
    <citation type="journal article" date="2020" name="ISME J.">
        <title>Comparative genomics reveals insights into cyanobacterial evolution and habitat adaptation.</title>
        <authorList>
            <person name="Chen M.Y."/>
            <person name="Teng W.K."/>
            <person name="Zhao L."/>
            <person name="Hu C.X."/>
            <person name="Zhou Y.K."/>
            <person name="Han B.P."/>
            <person name="Song L.R."/>
            <person name="Shu W.S."/>
        </authorList>
    </citation>
    <scope>NUCLEOTIDE SEQUENCE [LARGE SCALE GENOMIC DNA]</scope>
    <source>
        <strain evidence="14 15">FACHB-3921</strain>
    </source>
</reference>
<dbReference type="PANTHER" id="PTHR10584:SF166">
    <property type="entry name" value="RIBOKINASE"/>
    <property type="match status" value="1"/>
</dbReference>
<dbReference type="Pfam" id="PF00294">
    <property type="entry name" value="PfkB"/>
    <property type="match status" value="1"/>
</dbReference>
<evidence type="ECO:0000256" key="4">
    <source>
        <dbReference type="ARBA" id="ARBA00022679"/>
    </source>
</evidence>
<evidence type="ECO:0000313" key="14">
    <source>
        <dbReference type="EMBL" id="MBD2249702.1"/>
    </source>
</evidence>
<feature type="binding site" evidence="12">
    <location>
        <position position="252"/>
    </location>
    <ligand>
        <name>substrate</name>
    </ligand>
</feature>
<name>A0ABR8B6D1_9NOSO</name>
<keyword evidence="7 12" id="KW-0418">Kinase</keyword>
<dbReference type="PANTHER" id="PTHR10584">
    <property type="entry name" value="SUGAR KINASE"/>
    <property type="match status" value="1"/>
</dbReference>
<dbReference type="InterPro" id="IPR002139">
    <property type="entry name" value="Ribo/fructo_kinase"/>
</dbReference>
<dbReference type="InterPro" id="IPR011611">
    <property type="entry name" value="PfkB_dom"/>
</dbReference>
<protein>
    <recommendedName>
        <fullName evidence="3 12">Ribokinase</fullName>
        <shortName evidence="12">RK</shortName>
        <ecNumber evidence="2 12">2.7.1.15</ecNumber>
    </recommendedName>
</protein>
<dbReference type="SUPFAM" id="SSF53613">
    <property type="entry name" value="Ribokinase-like"/>
    <property type="match status" value="1"/>
</dbReference>
<comment type="caution">
    <text evidence="12">Lacks conserved residue(s) required for the propagation of feature annotation.</text>
</comment>
<evidence type="ECO:0000256" key="11">
    <source>
        <dbReference type="ARBA" id="ARBA00023277"/>
    </source>
</evidence>
<feature type="binding site" evidence="12">
    <location>
        <position position="287"/>
    </location>
    <ligand>
        <name>K(+)</name>
        <dbReference type="ChEBI" id="CHEBI:29103"/>
    </ligand>
</feature>
<comment type="subcellular location">
    <subcellularLocation>
        <location evidence="12">Cytoplasm</location>
    </subcellularLocation>
</comment>
<comment type="subunit">
    <text evidence="12">Homodimer.</text>
</comment>
<dbReference type="EMBL" id="JACJQL010000001">
    <property type="protein sequence ID" value="MBD2249702.1"/>
    <property type="molecule type" value="Genomic_DNA"/>
</dbReference>
<evidence type="ECO:0000256" key="9">
    <source>
        <dbReference type="ARBA" id="ARBA00022842"/>
    </source>
</evidence>
<keyword evidence="15" id="KW-1185">Reference proteome</keyword>
<dbReference type="PROSITE" id="PS00583">
    <property type="entry name" value="PFKB_KINASES_1"/>
    <property type="match status" value="1"/>
</dbReference>
<dbReference type="Gene3D" id="3.40.1190.20">
    <property type="match status" value="1"/>
</dbReference>
<feature type="binding site" evidence="12">
    <location>
        <position position="285"/>
    </location>
    <ligand>
        <name>K(+)</name>
        <dbReference type="ChEBI" id="CHEBI:29103"/>
    </ligand>
</feature>
<keyword evidence="6 12" id="KW-0547">Nucleotide-binding</keyword>
<feature type="binding site" evidence="12">
    <location>
        <position position="139"/>
    </location>
    <ligand>
        <name>substrate</name>
    </ligand>
</feature>
<dbReference type="InterPro" id="IPR029056">
    <property type="entry name" value="Ribokinase-like"/>
</dbReference>
<feature type="binding site" evidence="12">
    <location>
        <begin position="251"/>
        <end position="252"/>
    </location>
    <ligand>
        <name>ATP</name>
        <dbReference type="ChEBI" id="CHEBI:30616"/>
    </ligand>
</feature>
<comment type="pathway">
    <text evidence="12">Carbohydrate metabolism; D-ribose degradation; D-ribose 5-phosphate from beta-D-ribopyranose: step 2/2.</text>
</comment>
<dbReference type="EC" id="2.7.1.15" evidence="2 12"/>
<evidence type="ECO:0000259" key="13">
    <source>
        <dbReference type="Pfam" id="PF00294"/>
    </source>
</evidence>
<evidence type="ECO:0000256" key="7">
    <source>
        <dbReference type="ARBA" id="ARBA00022777"/>
    </source>
</evidence>
<dbReference type="Proteomes" id="UP000621307">
    <property type="component" value="Unassembled WGS sequence"/>
</dbReference>
<evidence type="ECO:0000256" key="1">
    <source>
        <dbReference type="ARBA" id="ARBA00005380"/>
    </source>
</evidence>
<evidence type="ECO:0000313" key="15">
    <source>
        <dbReference type="Proteomes" id="UP000621307"/>
    </source>
</evidence>
<dbReference type="InterPro" id="IPR002173">
    <property type="entry name" value="Carboh/pur_kinase_PfkB_CS"/>
</dbReference>
<comment type="activity regulation">
    <text evidence="12">Activated by a monovalent cation that binds near, but not in, the active site. The most likely occupant of the site in vivo is potassium. Ion binding induces a conformational change that may alter substrate affinity.</text>
</comment>
<keyword evidence="4 12" id="KW-0808">Transferase</keyword>
<dbReference type="RefSeq" id="WP_190565136.1">
    <property type="nucleotide sequence ID" value="NZ_JACJQL010000001.1"/>
</dbReference>